<dbReference type="SUPFAM" id="SSF57938">
    <property type="entry name" value="DnaJ/Hsp40 cysteine-rich domain"/>
    <property type="match status" value="1"/>
</dbReference>
<dbReference type="InterPro" id="IPR044713">
    <property type="entry name" value="DNJA1/2-like"/>
</dbReference>
<dbReference type="InterPro" id="IPR002939">
    <property type="entry name" value="DnaJ_C"/>
</dbReference>
<dbReference type="InterPro" id="IPR036410">
    <property type="entry name" value="HSP_DnaJ_Cys-rich_dom_sf"/>
</dbReference>
<gene>
    <name evidence="10" type="primary">Aste57867_16289</name>
    <name evidence="9" type="ORF">As57867_016232</name>
    <name evidence="10" type="ORF">ASTE57867_16289</name>
</gene>
<organism evidence="10 11">
    <name type="scientific">Aphanomyces stellatus</name>
    <dbReference type="NCBI Taxonomy" id="120398"/>
    <lineage>
        <taxon>Eukaryota</taxon>
        <taxon>Sar</taxon>
        <taxon>Stramenopiles</taxon>
        <taxon>Oomycota</taxon>
        <taxon>Saprolegniomycetes</taxon>
        <taxon>Saprolegniales</taxon>
        <taxon>Verrucalvaceae</taxon>
        <taxon>Aphanomyces</taxon>
    </lineage>
</organism>
<dbReference type="EMBL" id="VJMH01005861">
    <property type="protein sequence ID" value="KAF0692650.1"/>
    <property type="molecule type" value="Genomic_DNA"/>
</dbReference>
<dbReference type="CDD" id="cd10747">
    <property type="entry name" value="DnaJ_C"/>
    <property type="match status" value="1"/>
</dbReference>
<evidence type="ECO:0000256" key="3">
    <source>
        <dbReference type="ARBA" id="ARBA00022771"/>
    </source>
</evidence>
<proteinExistence type="predicted"/>
<feature type="zinc finger region" description="CR-type" evidence="5">
    <location>
        <begin position="130"/>
        <end position="212"/>
    </location>
</feature>
<evidence type="ECO:0000313" key="9">
    <source>
        <dbReference type="EMBL" id="KAF0692650.1"/>
    </source>
</evidence>
<evidence type="ECO:0000256" key="7">
    <source>
        <dbReference type="SAM" id="Phobius"/>
    </source>
</evidence>
<feature type="domain" description="CR-type" evidence="8">
    <location>
        <begin position="130"/>
        <end position="212"/>
    </location>
</feature>
<dbReference type="CDD" id="cd10719">
    <property type="entry name" value="DnaJ_zf"/>
    <property type="match status" value="1"/>
</dbReference>
<evidence type="ECO:0000256" key="2">
    <source>
        <dbReference type="ARBA" id="ARBA00022737"/>
    </source>
</evidence>
<dbReference type="Pfam" id="PF01556">
    <property type="entry name" value="DnaJ_C"/>
    <property type="match status" value="1"/>
</dbReference>
<dbReference type="GO" id="GO:0051082">
    <property type="term" value="F:unfolded protein binding"/>
    <property type="evidence" value="ECO:0007669"/>
    <property type="project" value="InterPro"/>
</dbReference>
<sequence>MAPGSPTRKRSFCVRSPHSSSNALPDDDGETREVPSLQLNRESVAVAESPPRRTSPSLRPRQHEPKGDVALTIFSCCAFLGVLCFLAIMLQLYSQVSILSPFAPPTQTMNALHVQVEVDLLTLYTGGTLRVRPHFHVEKQVVCATCHGHGYDINLGMKQCPHCRGAGVTVHQQVFGNRVHRVHQPCDHCGATGHIPHHVCDVCHGRGHHMRHEPVELVVQRGMAHGDQLVLRGQGHDQVRVVAGDLVVTLIPMKTASSGMAHRRGLVFRRHGHDLEVTLTISLVEALVGFDHQVDHLDGHAVAVTHDGPIHPDFVLRVPHEGMPLPSSSSKFGDLVVTFRIVFPSSPLSPVQQRRLAELLP</sequence>
<dbReference type="GO" id="GO:0008270">
    <property type="term" value="F:zinc ion binding"/>
    <property type="evidence" value="ECO:0007669"/>
    <property type="project" value="UniProtKB-KW"/>
</dbReference>
<keyword evidence="4 5" id="KW-0862">Zinc</keyword>
<dbReference type="GO" id="GO:0030544">
    <property type="term" value="F:Hsp70 protein binding"/>
    <property type="evidence" value="ECO:0007669"/>
    <property type="project" value="InterPro"/>
</dbReference>
<dbReference type="PROSITE" id="PS51188">
    <property type="entry name" value="ZF_CR"/>
    <property type="match status" value="1"/>
</dbReference>
<keyword evidence="3 5" id="KW-0863">Zinc-finger</keyword>
<dbReference type="Gene3D" id="2.10.230.10">
    <property type="entry name" value="Heat shock protein DnaJ, cysteine-rich domain"/>
    <property type="match status" value="1"/>
</dbReference>
<protein>
    <submittedName>
        <fullName evidence="10">Aste57867_16289 protein</fullName>
    </submittedName>
</protein>
<keyword evidence="11" id="KW-1185">Reference proteome</keyword>
<dbReference type="SUPFAM" id="SSF49493">
    <property type="entry name" value="HSP40/DnaJ peptide-binding domain"/>
    <property type="match status" value="2"/>
</dbReference>
<dbReference type="Proteomes" id="UP000332933">
    <property type="component" value="Unassembled WGS sequence"/>
</dbReference>
<reference evidence="9" key="2">
    <citation type="submission" date="2019-06" db="EMBL/GenBank/DDBJ databases">
        <title>Genomics analysis of Aphanomyces spp. identifies a new class of oomycete effector associated with host adaptation.</title>
        <authorList>
            <person name="Gaulin E."/>
        </authorList>
    </citation>
    <scope>NUCLEOTIDE SEQUENCE</scope>
    <source>
        <strain evidence="9">CBS 578.67</strain>
    </source>
</reference>
<evidence type="ECO:0000256" key="5">
    <source>
        <dbReference type="PROSITE-ProRule" id="PRU00546"/>
    </source>
</evidence>
<dbReference type="Gene3D" id="2.60.260.20">
    <property type="entry name" value="Urease metallochaperone UreE, N-terminal domain"/>
    <property type="match status" value="2"/>
</dbReference>
<evidence type="ECO:0000256" key="1">
    <source>
        <dbReference type="ARBA" id="ARBA00022723"/>
    </source>
</evidence>
<keyword evidence="7" id="KW-1133">Transmembrane helix</keyword>
<dbReference type="OrthoDB" id="550424at2759"/>
<reference evidence="10 11" key="1">
    <citation type="submission" date="2019-03" db="EMBL/GenBank/DDBJ databases">
        <authorList>
            <person name="Gaulin E."/>
            <person name="Dumas B."/>
        </authorList>
    </citation>
    <scope>NUCLEOTIDE SEQUENCE [LARGE SCALE GENOMIC DNA]</scope>
    <source>
        <strain evidence="10">CBS 568.67</strain>
    </source>
</reference>
<dbReference type="InterPro" id="IPR008971">
    <property type="entry name" value="HSP40/DnaJ_pept-bd"/>
</dbReference>
<dbReference type="AlphaFoldDB" id="A0A485L5C0"/>
<feature type="transmembrane region" description="Helical" evidence="7">
    <location>
        <begin position="69"/>
        <end position="93"/>
    </location>
</feature>
<dbReference type="FunFam" id="2.10.230.10:FF:000001">
    <property type="entry name" value="DnaJ subfamily A member 2"/>
    <property type="match status" value="1"/>
</dbReference>
<dbReference type="FunFam" id="2.60.260.20:FF:000013">
    <property type="entry name" value="DnaJ subfamily B member 11"/>
    <property type="match status" value="1"/>
</dbReference>
<feature type="region of interest" description="Disordered" evidence="6">
    <location>
        <begin position="1"/>
        <end position="64"/>
    </location>
</feature>
<keyword evidence="2" id="KW-0677">Repeat</keyword>
<dbReference type="PANTHER" id="PTHR43888">
    <property type="entry name" value="DNAJ-LIKE-2, ISOFORM A-RELATED"/>
    <property type="match status" value="1"/>
</dbReference>
<dbReference type="InterPro" id="IPR001305">
    <property type="entry name" value="HSP_DnaJ_Cys-rich_dom"/>
</dbReference>
<keyword evidence="7" id="KW-0812">Transmembrane</keyword>
<keyword evidence="1 5" id="KW-0479">Metal-binding</keyword>
<keyword evidence="7" id="KW-0472">Membrane</keyword>
<evidence type="ECO:0000313" key="10">
    <source>
        <dbReference type="EMBL" id="VFT93065.1"/>
    </source>
</evidence>
<name>A0A485L5C0_9STRA</name>
<evidence type="ECO:0000256" key="6">
    <source>
        <dbReference type="SAM" id="MobiDB-lite"/>
    </source>
</evidence>
<accession>A0A485L5C0</accession>
<dbReference type="Pfam" id="PF00684">
    <property type="entry name" value="DnaJ_CXXCXGXG"/>
    <property type="match status" value="1"/>
</dbReference>
<evidence type="ECO:0000256" key="4">
    <source>
        <dbReference type="ARBA" id="ARBA00022833"/>
    </source>
</evidence>
<dbReference type="GO" id="GO:0006457">
    <property type="term" value="P:protein folding"/>
    <property type="evidence" value="ECO:0007669"/>
    <property type="project" value="InterPro"/>
</dbReference>
<evidence type="ECO:0000259" key="8">
    <source>
        <dbReference type="PROSITE" id="PS51188"/>
    </source>
</evidence>
<dbReference type="EMBL" id="CAADRA010005882">
    <property type="protein sequence ID" value="VFT93065.1"/>
    <property type="molecule type" value="Genomic_DNA"/>
</dbReference>
<evidence type="ECO:0000313" key="11">
    <source>
        <dbReference type="Proteomes" id="UP000332933"/>
    </source>
</evidence>